<keyword evidence="1" id="KW-0443">Lipid metabolism</keyword>
<keyword evidence="4" id="KW-1185">Reference proteome</keyword>
<dbReference type="SUPFAM" id="SSF52151">
    <property type="entry name" value="FabD/lysophospholipase-like"/>
    <property type="match status" value="1"/>
</dbReference>
<evidence type="ECO:0000259" key="2">
    <source>
        <dbReference type="Pfam" id="PF01734"/>
    </source>
</evidence>
<dbReference type="AlphaFoldDB" id="A0A2P2GJW7"/>
<dbReference type="Proteomes" id="UP000265325">
    <property type="component" value="Unassembled WGS sequence"/>
</dbReference>
<name>A0A2P2GJW7_STREW</name>
<feature type="domain" description="PNPLA" evidence="2">
    <location>
        <begin position="1"/>
        <end position="157"/>
    </location>
</feature>
<dbReference type="Pfam" id="PF01734">
    <property type="entry name" value="Patatin"/>
    <property type="match status" value="1"/>
</dbReference>
<proteinExistence type="predicted"/>
<dbReference type="Gene3D" id="3.40.1090.10">
    <property type="entry name" value="Cytosolic phospholipase A2 catalytic domain"/>
    <property type="match status" value="1"/>
</dbReference>
<dbReference type="EMBL" id="LAQS01000034">
    <property type="protein sequence ID" value="KKZ71806.1"/>
    <property type="molecule type" value="Genomic_DNA"/>
</dbReference>
<gene>
    <name evidence="3" type="ORF">VO63_21950</name>
</gene>
<dbReference type="GO" id="GO:0006629">
    <property type="term" value="P:lipid metabolic process"/>
    <property type="evidence" value="ECO:0007669"/>
    <property type="project" value="UniProtKB-KW"/>
</dbReference>
<protein>
    <submittedName>
        <fullName evidence="3">Patatin</fullName>
    </submittedName>
</protein>
<evidence type="ECO:0000313" key="3">
    <source>
        <dbReference type="EMBL" id="KKZ71806.1"/>
    </source>
</evidence>
<comment type="caution">
    <text evidence="3">The sequence shown here is derived from an EMBL/GenBank/DDBJ whole genome shotgun (WGS) entry which is preliminary data.</text>
</comment>
<organism evidence="3 4">
    <name type="scientific">Streptomyces showdoensis</name>
    <dbReference type="NCBI Taxonomy" id="68268"/>
    <lineage>
        <taxon>Bacteria</taxon>
        <taxon>Bacillati</taxon>
        <taxon>Actinomycetota</taxon>
        <taxon>Actinomycetes</taxon>
        <taxon>Kitasatosporales</taxon>
        <taxon>Streptomycetaceae</taxon>
        <taxon>Streptomyces</taxon>
    </lineage>
</organism>
<reference evidence="3 4" key="1">
    <citation type="submission" date="2015-05" db="EMBL/GenBank/DDBJ databases">
        <title>Draft Genome assembly of Streptomyces showdoensis.</title>
        <authorList>
            <person name="Thapa K.K."/>
            <person name="Metsa-Ketela M."/>
        </authorList>
    </citation>
    <scope>NUCLEOTIDE SEQUENCE [LARGE SCALE GENOMIC DNA]</scope>
    <source>
        <strain evidence="3 4">ATCC 15227</strain>
    </source>
</reference>
<evidence type="ECO:0000256" key="1">
    <source>
        <dbReference type="ARBA" id="ARBA00023098"/>
    </source>
</evidence>
<evidence type="ECO:0000313" key="4">
    <source>
        <dbReference type="Proteomes" id="UP000265325"/>
    </source>
</evidence>
<sequence length="436" mass="46867">MRVAWQTGVVRALREHGLAFDHVDGTSGGIMTTGMVLSGLDPAEMGRRWSALDVREFGSPLPLTDYLKGPWALPALGDAEGMVREVLPALGVDVAAIRASPVAGTFNVADFVTKTCVAVPHTEIDLELMAAGMSLPLFVTPLRRGPRVWTDAVWIKDANLTEALRRGADEVWLVWCIGNAPYWGDGPLEQYVHMIEMSANGALFAELDAAAAAHRPFVLHVIRPRHPLPLDPEFLTGRISADSLVAMGYRDAWEYLGSAAPTGVPKDQACTTMREPVRGVRFRERLRGEAAGAGLLLDVTVELPLPPDGTPSPGARLAGHVDHAPWGGRVLLADGRVESAGGGVDYVARVRLGGTWHALRAHRDLTDAPGPDLWPDAREAAFEATDGTSATLRLGLREAARALASVEPYGAHGFRDRAEALRELARVGLRRALTRG</sequence>
<dbReference type="InterPro" id="IPR016035">
    <property type="entry name" value="Acyl_Trfase/lysoPLipase"/>
</dbReference>
<dbReference type="OrthoDB" id="2339873at2"/>
<dbReference type="InterPro" id="IPR002641">
    <property type="entry name" value="PNPLA_dom"/>
</dbReference>
<accession>A0A2P2GJW7</accession>